<evidence type="ECO:0000256" key="2">
    <source>
        <dbReference type="ARBA" id="ARBA00022833"/>
    </source>
</evidence>
<evidence type="ECO:0000256" key="4">
    <source>
        <dbReference type="RuleBase" id="RU361277"/>
    </source>
</evidence>
<evidence type="ECO:0000256" key="1">
    <source>
        <dbReference type="ARBA" id="ARBA00022723"/>
    </source>
</evidence>
<gene>
    <name evidence="7" type="ORF">A2W05_02565</name>
</gene>
<dbReference type="AlphaFoldDB" id="A0A1F7RLZ7"/>
<keyword evidence="1 4" id="KW-0479">Metal-binding</keyword>
<dbReference type="Gene3D" id="3.40.50.720">
    <property type="entry name" value="NAD(P)-binding Rossmann-like Domain"/>
    <property type="match status" value="1"/>
</dbReference>
<evidence type="ECO:0000259" key="5">
    <source>
        <dbReference type="Pfam" id="PF00107"/>
    </source>
</evidence>
<dbReference type="EMBL" id="MGDE01000265">
    <property type="protein sequence ID" value="OGL42582.1"/>
    <property type="molecule type" value="Genomic_DNA"/>
</dbReference>
<reference evidence="7 8" key="1">
    <citation type="journal article" date="2016" name="Nat. Commun.">
        <title>Thousands of microbial genomes shed light on interconnected biogeochemical processes in an aquifer system.</title>
        <authorList>
            <person name="Anantharaman K."/>
            <person name="Brown C.T."/>
            <person name="Hug L.A."/>
            <person name="Sharon I."/>
            <person name="Castelle C.J."/>
            <person name="Probst A.J."/>
            <person name="Thomas B.C."/>
            <person name="Singh A."/>
            <person name="Wilkins M.J."/>
            <person name="Karaoz U."/>
            <person name="Brodie E.L."/>
            <person name="Williams K.H."/>
            <person name="Hubbard S.S."/>
            <person name="Banfield J.F."/>
        </authorList>
    </citation>
    <scope>NUCLEOTIDE SEQUENCE [LARGE SCALE GENOMIC DNA]</scope>
</reference>
<dbReference type="InterPro" id="IPR013149">
    <property type="entry name" value="ADH-like_C"/>
</dbReference>
<feature type="domain" description="Alcohol dehydrogenase-like C-terminal" evidence="5">
    <location>
        <begin position="175"/>
        <end position="303"/>
    </location>
</feature>
<comment type="similarity">
    <text evidence="4">Belongs to the zinc-containing alcohol dehydrogenase family.</text>
</comment>
<dbReference type="Gene3D" id="3.90.180.10">
    <property type="entry name" value="Medium-chain alcohol dehydrogenases, catalytic domain"/>
    <property type="match status" value="1"/>
</dbReference>
<proteinExistence type="inferred from homology"/>
<dbReference type="SUPFAM" id="SSF50129">
    <property type="entry name" value="GroES-like"/>
    <property type="match status" value="1"/>
</dbReference>
<dbReference type="GO" id="GO:0016491">
    <property type="term" value="F:oxidoreductase activity"/>
    <property type="evidence" value="ECO:0007669"/>
    <property type="project" value="UniProtKB-KW"/>
</dbReference>
<dbReference type="InterPro" id="IPR036291">
    <property type="entry name" value="NAD(P)-bd_dom_sf"/>
</dbReference>
<dbReference type="PROSITE" id="PS00059">
    <property type="entry name" value="ADH_ZINC"/>
    <property type="match status" value="1"/>
</dbReference>
<evidence type="ECO:0000313" key="8">
    <source>
        <dbReference type="Proteomes" id="UP000178797"/>
    </source>
</evidence>
<organism evidence="7 8">
    <name type="scientific">Candidatus Schekmanbacteria bacterium RBG_16_38_10</name>
    <dbReference type="NCBI Taxonomy" id="1817879"/>
    <lineage>
        <taxon>Bacteria</taxon>
        <taxon>Candidatus Schekmaniibacteriota</taxon>
    </lineage>
</organism>
<dbReference type="PANTHER" id="PTHR43401:SF2">
    <property type="entry name" value="L-THREONINE 3-DEHYDROGENASE"/>
    <property type="match status" value="1"/>
</dbReference>
<dbReference type="Pfam" id="PF00107">
    <property type="entry name" value="ADH_zinc_N"/>
    <property type="match status" value="1"/>
</dbReference>
<dbReference type="InterPro" id="IPR050129">
    <property type="entry name" value="Zn_alcohol_dh"/>
</dbReference>
<dbReference type="Pfam" id="PF08240">
    <property type="entry name" value="ADH_N"/>
    <property type="match status" value="1"/>
</dbReference>
<name>A0A1F7RLZ7_9BACT</name>
<feature type="domain" description="Alcohol dehydrogenase-like N-terminal" evidence="6">
    <location>
        <begin position="24"/>
        <end position="126"/>
    </location>
</feature>
<evidence type="ECO:0000259" key="6">
    <source>
        <dbReference type="Pfam" id="PF08240"/>
    </source>
</evidence>
<sequence>MKAAVFLAPKSIEIQDRNIPSINNDEILVKVVASGICGTDVKIYNGGKKVETPKIIGHEFSGVVFETGKNVKGLSCGDRVAVEPIIPCGSCYSCRGGRLNLCLSRPTIGYEYDGAFAEYVRIPATAIKAGNVVKLPEEVSFEEGALAEPVAACINGNKKLRQEKGSMLWIIGDGPIGLIHIQLSKLIGIEKIILSGTDDEKLLTGRNLGADYTINVLKEDVKEKISDITKGEGVSQVIIGANSVKTVTEAISLIKKGGVLIIFAGFSPDSKTTIDLNTVHYREISILGSSGHSVKELREAIFLMRDKKLNVNPLITHRFSIDEVVEGIKLKEEQKGIKHIIIMDK</sequence>
<comment type="caution">
    <text evidence="7">The sequence shown here is derived from an EMBL/GenBank/DDBJ whole genome shotgun (WGS) entry which is preliminary data.</text>
</comment>
<dbReference type="InterPro" id="IPR013154">
    <property type="entry name" value="ADH-like_N"/>
</dbReference>
<dbReference type="Proteomes" id="UP000178797">
    <property type="component" value="Unassembled WGS sequence"/>
</dbReference>
<evidence type="ECO:0008006" key="9">
    <source>
        <dbReference type="Google" id="ProtNLM"/>
    </source>
</evidence>
<dbReference type="PANTHER" id="PTHR43401">
    <property type="entry name" value="L-THREONINE 3-DEHYDROGENASE"/>
    <property type="match status" value="1"/>
</dbReference>
<dbReference type="SUPFAM" id="SSF51735">
    <property type="entry name" value="NAD(P)-binding Rossmann-fold domains"/>
    <property type="match status" value="1"/>
</dbReference>
<comment type="cofactor">
    <cofactor evidence="4">
        <name>Zn(2+)</name>
        <dbReference type="ChEBI" id="CHEBI:29105"/>
    </cofactor>
</comment>
<keyword evidence="3" id="KW-0560">Oxidoreductase</keyword>
<evidence type="ECO:0000313" key="7">
    <source>
        <dbReference type="EMBL" id="OGL42582.1"/>
    </source>
</evidence>
<evidence type="ECO:0000256" key="3">
    <source>
        <dbReference type="ARBA" id="ARBA00023002"/>
    </source>
</evidence>
<protein>
    <recommendedName>
        <fullName evidence="9">Enoyl reductase (ER) domain-containing protein</fullName>
    </recommendedName>
</protein>
<dbReference type="InterPro" id="IPR002328">
    <property type="entry name" value="ADH_Zn_CS"/>
</dbReference>
<dbReference type="GO" id="GO:0008270">
    <property type="term" value="F:zinc ion binding"/>
    <property type="evidence" value="ECO:0007669"/>
    <property type="project" value="InterPro"/>
</dbReference>
<keyword evidence="2 4" id="KW-0862">Zinc</keyword>
<accession>A0A1F7RLZ7</accession>
<dbReference type="InterPro" id="IPR011032">
    <property type="entry name" value="GroES-like_sf"/>
</dbReference>